<gene>
    <name evidence="1" type="ORF">CBM2613_A60108</name>
</gene>
<dbReference type="RefSeq" id="WP_116330455.1">
    <property type="nucleotide sequence ID" value="NZ_LT992559.1"/>
</dbReference>
<evidence type="ECO:0008006" key="2">
    <source>
        <dbReference type="Google" id="ProtNLM"/>
    </source>
</evidence>
<comment type="caution">
    <text evidence="1">The sequence shown here is derived from an EMBL/GenBank/DDBJ whole genome shotgun (WGS) entry which is preliminary data.</text>
</comment>
<accession>A0A375E850</accession>
<sequence>MEATSTLTPATELAQRNPVHFPNESAEYRKARNALLAEEIELRRHIERVAAQRRQLPPGGEVTRRYTFQGEHGPVTLEDLFGDKDTLVVYSYMFGPQRERPCPMCTSVMASWDHKVPDIEQRVALAMIARSPVERLLQAKQERGWTKLKVYADVDGAFTRDYVSPEDADVPGYSVFTRRDGKIRHFWSGEMYALTSDPGQDPRGAPDLDPLWTLLDTTPEGRGGDWYPQLEYGSSGCS</sequence>
<dbReference type="InterPro" id="IPR010296">
    <property type="entry name" value="DUF899_thioredox"/>
</dbReference>
<organism evidence="1">
    <name type="scientific">Cupriavidus taiwanensis</name>
    <dbReference type="NCBI Taxonomy" id="164546"/>
    <lineage>
        <taxon>Bacteria</taxon>
        <taxon>Pseudomonadati</taxon>
        <taxon>Pseudomonadota</taxon>
        <taxon>Betaproteobacteria</taxon>
        <taxon>Burkholderiales</taxon>
        <taxon>Burkholderiaceae</taxon>
        <taxon>Cupriavidus</taxon>
    </lineage>
</organism>
<dbReference type="EMBL" id="OFTH01000030">
    <property type="protein sequence ID" value="SOZ64931.1"/>
    <property type="molecule type" value="Genomic_DNA"/>
</dbReference>
<dbReference type="AlphaFoldDB" id="A0A375E850"/>
<name>A0A375E850_9BURK</name>
<dbReference type="SUPFAM" id="SSF52833">
    <property type="entry name" value="Thioredoxin-like"/>
    <property type="match status" value="1"/>
</dbReference>
<dbReference type="InterPro" id="IPR036249">
    <property type="entry name" value="Thioredoxin-like_sf"/>
</dbReference>
<proteinExistence type="predicted"/>
<dbReference type="Gene3D" id="3.40.30.10">
    <property type="entry name" value="Glutaredoxin"/>
    <property type="match status" value="1"/>
</dbReference>
<protein>
    <recommendedName>
        <fullName evidence="2">Thioredoxin domain-containing protein</fullName>
    </recommendedName>
</protein>
<reference evidence="1" key="1">
    <citation type="submission" date="2018-01" db="EMBL/GenBank/DDBJ databases">
        <authorList>
            <person name="Clerissi C."/>
        </authorList>
    </citation>
    <scope>NUCLEOTIDE SEQUENCE</scope>
    <source>
        <strain evidence="1">Cupriavidus taiwanensis STM 8556</strain>
    </source>
</reference>
<dbReference type="Pfam" id="PF05988">
    <property type="entry name" value="DUF899"/>
    <property type="match status" value="1"/>
</dbReference>
<dbReference type="Proteomes" id="UP000256952">
    <property type="component" value="Chromosome CBM2613_a"/>
</dbReference>
<evidence type="ECO:0000313" key="1">
    <source>
        <dbReference type="EMBL" id="SOZ64931.1"/>
    </source>
</evidence>